<sequence>MPDDDAFTPPLEERRDALRGRIAEARHLLVCLDFDGTLAPIVEEPDEAMPLPEAETAVEALTDAVDVTTAVVSGRALADVRERIDGPRLYAGNHGLELARDGPDDREGPTSHGCHGGANGREATDEPVAVHPIARKRARQVDAVCTALESATAQIPNVGIENKRLTATVHVRTVPPAFHGFVRETTHRLVDRFAGDALEVSTGKQILEIGPAIPWGKGNAVRLLAADSPPGTVTIYVGDDVTDESAFRAIHPDGIGVYVGEDGDTAASCRVPDPEAVARFLRWLEAIAVLDRHPT</sequence>
<dbReference type="AlphaFoldDB" id="A0A2Z2I1G1"/>
<keyword evidence="2" id="KW-0479">Metal-binding</keyword>
<dbReference type="Pfam" id="PF02358">
    <property type="entry name" value="Trehalose_PPase"/>
    <property type="match status" value="1"/>
</dbReference>
<keyword evidence="1 2" id="KW-0378">Hydrolase</keyword>
<keyword evidence="2" id="KW-0460">Magnesium</keyword>
<dbReference type="GO" id="GO:0005992">
    <property type="term" value="P:trehalose biosynthetic process"/>
    <property type="evidence" value="ECO:0007669"/>
    <property type="project" value="UniProtKB-UniPathway"/>
</dbReference>
<dbReference type="EMBL" id="CP019893">
    <property type="protein sequence ID" value="ARS91634.1"/>
    <property type="molecule type" value="Genomic_DNA"/>
</dbReference>
<dbReference type="InterPro" id="IPR036412">
    <property type="entry name" value="HAD-like_sf"/>
</dbReference>
<evidence type="ECO:0000313" key="5">
    <source>
        <dbReference type="Proteomes" id="UP000250088"/>
    </source>
</evidence>
<keyword evidence="5" id="KW-1185">Reference proteome</keyword>
<comment type="pathway">
    <text evidence="2">Glycan biosynthesis; trehalose biosynthesis.</text>
</comment>
<comment type="catalytic activity">
    <reaction evidence="2">
        <text>alpha,alpha-trehalose 6-phosphate + H2O = alpha,alpha-trehalose + phosphate</text>
        <dbReference type="Rhea" id="RHEA:23420"/>
        <dbReference type="ChEBI" id="CHEBI:15377"/>
        <dbReference type="ChEBI" id="CHEBI:16551"/>
        <dbReference type="ChEBI" id="CHEBI:43474"/>
        <dbReference type="ChEBI" id="CHEBI:58429"/>
        <dbReference type="EC" id="3.1.3.12"/>
    </reaction>
</comment>
<dbReference type="Proteomes" id="UP000250088">
    <property type="component" value="Chromosome"/>
</dbReference>
<comment type="cofactor">
    <cofactor evidence="2">
        <name>Mg(2+)</name>
        <dbReference type="ChEBI" id="CHEBI:18420"/>
    </cofactor>
</comment>
<accession>A0A2Z2I1G1</accession>
<dbReference type="UniPathway" id="UPA00299"/>
<organism evidence="4 5">
    <name type="scientific">Natrarchaeobaculum aegyptiacum</name>
    <dbReference type="NCBI Taxonomy" id="745377"/>
    <lineage>
        <taxon>Archaea</taxon>
        <taxon>Methanobacteriati</taxon>
        <taxon>Methanobacteriota</taxon>
        <taxon>Stenosarchaea group</taxon>
        <taxon>Halobacteria</taxon>
        <taxon>Halobacteriales</taxon>
        <taxon>Natrialbaceae</taxon>
        <taxon>Natrarchaeobaculum</taxon>
    </lineage>
</organism>
<evidence type="ECO:0000256" key="2">
    <source>
        <dbReference type="RuleBase" id="RU361117"/>
    </source>
</evidence>
<reference evidence="5" key="1">
    <citation type="submission" date="2017-02" db="EMBL/GenBank/DDBJ databases">
        <title>Natronthermophilus aegyptiacus gen. nov.,sp. nov., an aerobic, extremely halophilic alkalithermophilic archaeon isolated from the athalassohaline Wadi An Natrun, Egypt.</title>
        <authorList>
            <person name="Zhao B."/>
        </authorList>
    </citation>
    <scope>NUCLEOTIDE SEQUENCE [LARGE SCALE GENOMIC DNA]</scope>
    <source>
        <strain evidence="5">JW/NM-HA 15</strain>
    </source>
</reference>
<feature type="compositionally biased region" description="Basic and acidic residues" evidence="3">
    <location>
        <begin position="97"/>
        <end position="109"/>
    </location>
</feature>
<dbReference type="EC" id="3.1.3.12" evidence="2"/>
<protein>
    <recommendedName>
        <fullName evidence="2">Trehalose 6-phosphate phosphatase</fullName>
        <ecNumber evidence="2">3.1.3.12</ecNumber>
    </recommendedName>
</protein>
<dbReference type="Gene3D" id="3.40.50.1000">
    <property type="entry name" value="HAD superfamily/HAD-like"/>
    <property type="match status" value="2"/>
</dbReference>
<dbReference type="InterPro" id="IPR044651">
    <property type="entry name" value="OTSB-like"/>
</dbReference>
<dbReference type="InterPro" id="IPR003337">
    <property type="entry name" value="Trehalose_PPase"/>
</dbReference>
<dbReference type="PANTHER" id="PTHR43768">
    <property type="entry name" value="TREHALOSE 6-PHOSPHATE PHOSPHATASE"/>
    <property type="match status" value="1"/>
</dbReference>
<comment type="similarity">
    <text evidence="2">Belongs to the trehalose phosphatase family.</text>
</comment>
<evidence type="ECO:0000256" key="3">
    <source>
        <dbReference type="SAM" id="MobiDB-lite"/>
    </source>
</evidence>
<proteinExistence type="inferred from homology"/>
<name>A0A2Z2I1G1_9EURY</name>
<dbReference type="SUPFAM" id="SSF56784">
    <property type="entry name" value="HAD-like"/>
    <property type="match status" value="1"/>
</dbReference>
<dbReference type="NCBIfam" id="TIGR00685">
    <property type="entry name" value="T6PP"/>
    <property type="match status" value="1"/>
</dbReference>
<evidence type="ECO:0000256" key="1">
    <source>
        <dbReference type="ARBA" id="ARBA00022801"/>
    </source>
</evidence>
<gene>
    <name evidence="4" type="ORF">B1756_02195</name>
</gene>
<dbReference type="InterPro" id="IPR023214">
    <property type="entry name" value="HAD_sf"/>
</dbReference>
<evidence type="ECO:0000313" key="4">
    <source>
        <dbReference type="EMBL" id="ARS91634.1"/>
    </source>
</evidence>
<comment type="function">
    <text evidence="2">Removes the phosphate from trehalose 6-phosphate to produce free trehalose.</text>
</comment>
<feature type="region of interest" description="Disordered" evidence="3">
    <location>
        <begin position="93"/>
        <end position="124"/>
    </location>
</feature>
<dbReference type="GO" id="GO:0046872">
    <property type="term" value="F:metal ion binding"/>
    <property type="evidence" value="ECO:0007669"/>
    <property type="project" value="UniProtKB-KW"/>
</dbReference>
<dbReference type="KEGG" id="naj:B1756_02195"/>
<dbReference type="PANTHER" id="PTHR43768:SF3">
    <property type="entry name" value="TREHALOSE 6-PHOSPHATE PHOSPHATASE"/>
    <property type="match status" value="1"/>
</dbReference>
<dbReference type="GO" id="GO:0004805">
    <property type="term" value="F:trehalose-phosphatase activity"/>
    <property type="evidence" value="ECO:0007669"/>
    <property type="project" value="UniProtKB-EC"/>
</dbReference>